<feature type="region of interest" description="Disordered" evidence="1">
    <location>
        <begin position="43"/>
        <end position="83"/>
    </location>
</feature>
<evidence type="ECO:0000313" key="3">
    <source>
        <dbReference type="Proteomes" id="UP001519311"/>
    </source>
</evidence>
<reference evidence="2 3" key="1">
    <citation type="submission" date="2021-03" db="EMBL/GenBank/DDBJ databases">
        <title>Sequencing the genomes of 1000 actinobacteria strains.</title>
        <authorList>
            <person name="Klenk H.-P."/>
        </authorList>
    </citation>
    <scope>NUCLEOTIDE SEQUENCE [LARGE SCALE GENOMIC DNA]</scope>
    <source>
        <strain evidence="2 3">DSM 40843</strain>
    </source>
</reference>
<organism evidence="2 3">
    <name type="scientific">Streptomyces clavifer</name>
    <dbReference type="NCBI Taxonomy" id="68188"/>
    <lineage>
        <taxon>Bacteria</taxon>
        <taxon>Bacillati</taxon>
        <taxon>Actinomycetota</taxon>
        <taxon>Actinomycetes</taxon>
        <taxon>Kitasatosporales</taxon>
        <taxon>Streptomycetaceae</taxon>
        <taxon>Streptomyces</taxon>
    </lineage>
</organism>
<evidence type="ECO:0000313" key="2">
    <source>
        <dbReference type="EMBL" id="MBP2361587.1"/>
    </source>
</evidence>
<keyword evidence="3" id="KW-1185">Reference proteome</keyword>
<proteinExistence type="predicted"/>
<accession>A0ABS4VCE0</accession>
<dbReference type="EMBL" id="JAGINS010000001">
    <property type="protein sequence ID" value="MBP2361587.1"/>
    <property type="molecule type" value="Genomic_DNA"/>
</dbReference>
<feature type="compositionally biased region" description="Basic and acidic residues" evidence="1">
    <location>
        <begin position="8"/>
        <end position="18"/>
    </location>
</feature>
<sequence length="143" mass="15585">MSSLNRRRFIDPDGESNRKPRVIVAKRPGHMIHVDVKKVGRIPDGADGGGWRAHGRGSDQARAAARSKGKSKADDLAKGGGRGYVYPHSAVDGHTRMADTEPLEIAYTPTNSSWLNRIEAQFTALRYFALDGTDHPTHKAQAA</sequence>
<name>A0ABS4VCE0_9ACTN</name>
<dbReference type="RefSeq" id="WP_372450639.1">
    <property type="nucleotide sequence ID" value="NZ_JAGINS010000001.1"/>
</dbReference>
<gene>
    <name evidence="2" type="ORF">JOF59_003987</name>
</gene>
<dbReference type="Proteomes" id="UP001519311">
    <property type="component" value="Unassembled WGS sequence"/>
</dbReference>
<feature type="region of interest" description="Disordered" evidence="1">
    <location>
        <begin position="1"/>
        <end position="21"/>
    </location>
</feature>
<protein>
    <recommendedName>
        <fullName evidence="4">Transposase</fullName>
    </recommendedName>
</protein>
<evidence type="ECO:0000256" key="1">
    <source>
        <dbReference type="SAM" id="MobiDB-lite"/>
    </source>
</evidence>
<comment type="caution">
    <text evidence="2">The sequence shown here is derived from an EMBL/GenBank/DDBJ whole genome shotgun (WGS) entry which is preliminary data.</text>
</comment>
<evidence type="ECO:0008006" key="4">
    <source>
        <dbReference type="Google" id="ProtNLM"/>
    </source>
</evidence>